<gene>
    <name evidence="6" type="ORF">PMAYCL1PPCAC_06554</name>
</gene>
<keyword evidence="7" id="KW-1185">Reference proteome</keyword>
<dbReference type="GO" id="GO:0019509">
    <property type="term" value="P:L-methionine salvage from methylthioadenosine"/>
    <property type="evidence" value="ECO:0007669"/>
    <property type="project" value="TreeGrafter"/>
</dbReference>
<dbReference type="InterPro" id="IPR000845">
    <property type="entry name" value="Nucleoside_phosphorylase_d"/>
</dbReference>
<dbReference type="HAMAP" id="MF_01963">
    <property type="entry name" value="MTAP"/>
    <property type="match status" value="1"/>
</dbReference>
<dbReference type="PANTHER" id="PTHR42679:SF2">
    <property type="entry name" value="S-METHYL-5'-THIOADENOSINE PHOSPHORYLASE"/>
    <property type="match status" value="1"/>
</dbReference>
<dbReference type="GO" id="GO:0006166">
    <property type="term" value="P:purine ribonucleoside salvage"/>
    <property type="evidence" value="ECO:0007669"/>
    <property type="project" value="UniProtKB-KW"/>
</dbReference>
<keyword evidence="4" id="KW-0660">Purine salvage</keyword>
<feature type="non-terminal residue" evidence="6">
    <location>
        <position position="1"/>
    </location>
</feature>
<name>A0AAN4ZB24_9BILA</name>
<dbReference type="EMBL" id="BTRK01000002">
    <property type="protein sequence ID" value="GMR36359.1"/>
    <property type="molecule type" value="Genomic_DNA"/>
</dbReference>
<dbReference type="InterPro" id="IPR018099">
    <property type="entry name" value="Purine_phosphorylase-2_CS"/>
</dbReference>
<keyword evidence="3" id="KW-0808">Transferase</keyword>
<reference evidence="7" key="1">
    <citation type="submission" date="2022-10" db="EMBL/GenBank/DDBJ databases">
        <title>Genome assembly of Pristionchus species.</title>
        <authorList>
            <person name="Yoshida K."/>
            <person name="Sommer R.J."/>
        </authorList>
    </citation>
    <scope>NUCLEOTIDE SEQUENCE [LARGE SCALE GENOMIC DNA]</scope>
    <source>
        <strain evidence="7">RS5460</strain>
    </source>
</reference>
<evidence type="ECO:0000313" key="7">
    <source>
        <dbReference type="Proteomes" id="UP001328107"/>
    </source>
</evidence>
<protein>
    <recommendedName>
        <fullName evidence="5">Nucleoside phosphorylase domain-containing protein</fullName>
    </recommendedName>
</protein>
<dbReference type="SUPFAM" id="SSF53167">
    <property type="entry name" value="Purine and uridine phosphorylases"/>
    <property type="match status" value="1"/>
</dbReference>
<evidence type="ECO:0000313" key="6">
    <source>
        <dbReference type="EMBL" id="GMR36359.1"/>
    </source>
</evidence>
<organism evidence="6 7">
    <name type="scientific">Pristionchus mayeri</name>
    <dbReference type="NCBI Taxonomy" id="1317129"/>
    <lineage>
        <taxon>Eukaryota</taxon>
        <taxon>Metazoa</taxon>
        <taxon>Ecdysozoa</taxon>
        <taxon>Nematoda</taxon>
        <taxon>Chromadorea</taxon>
        <taxon>Rhabditida</taxon>
        <taxon>Rhabditina</taxon>
        <taxon>Diplogasteromorpha</taxon>
        <taxon>Diplogasteroidea</taxon>
        <taxon>Neodiplogasteridae</taxon>
        <taxon>Pristionchus</taxon>
    </lineage>
</organism>
<feature type="domain" description="Nucleoside phosphorylase" evidence="5">
    <location>
        <begin position="24"/>
        <end position="274"/>
    </location>
</feature>
<accession>A0AAN4ZB24</accession>
<dbReference type="InterPro" id="IPR035994">
    <property type="entry name" value="Nucleoside_phosphorylase_sf"/>
</dbReference>
<dbReference type="NCBIfam" id="TIGR01694">
    <property type="entry name" value="MTAP"/>
    <property type="match status" value="1"/>
</dbReference>
<dbReference type="PANTHER" id="PTHR42679">
    <property type="entry name" value="S-METHYL-5'-THIOADENOSINE PHOSPHORYLASE"/>
    <property type="match status" value="1"/>
</dbReference>
<comment type="similarity">
    <text evidence="1">Belongs to the PNP/MTAP phosphorylase family.</text>
</comment>
<evidence type="ECO:0000256" key="4">
    <source>
        <dbReference type="ARBA" id="ARBA00022726"/>
    </source>
</evidence>
<evidence type="ECO:0000259" key="5">
    <source>
        <dbReference type="Pfam" id="PF01048"/>
    </source>
</evidence>
<evidence type="ECO:0000256" key="1">
    <source>
        <dbReference type="ARBA" id="ARBA00006751"/>
    </source>
</evidence>
<dbReference type="GO" id="GO:0017061">
    <property type="term" value="F:S-methyl-5-thioadenosine phosphorylase activity"/>
    <property type="evidence" value="ECO:0007669"/>
    <property type="project" value="InterPro"/>
</dbReference>
<dbReference type="InterPro" id="IPR010044">
    <property type="entry name" value="MTAP"/>
</dbReference>
<proteinExistence type="inferred from homology"/>
<dbReference type="Gene3D" id="3.40.50.1580">
    <property type="entry name" value="Nucleoside phosphorylase domain"/>
    <property type="match status" value="1"/>
</dbReference>
<dbReference type="Proteomes" id="UP001328107">
    <property type="component" value="Unassembled WGS sequence"/>
</dbReference>
<evidence type="ECO:0000256" key="3">
    <source>
        <dbReference type="ARBA" id="ARBA00022679"/>
    </source>
</evidence>
<keyword evidence="2" id="KW-0328">Glycosyltransferase</keyword>
<comment type="caution">
    <text evidence="6">The sequence shown here is derived from an EMBL/GenBank/DDBJ whole genome shotgun (WGS) entry which is preliminary data.</text>
</comment>
<dbReference type="GO" id="GO:0005829">
    <property type="term" value="C:cytosol"/>
    <property type="evidence" value="ECO:0007669"/>
    <property type="project" value="TreeGrafter"/>
</dbReference>
<dbReference type="CDD" id="cd09010">
    <property type="entry name" value="MTAP_SsMTAPII_like_MTIP"/>
    <property type="match status" value="1"/>
</dbReference>
<sequence length="313" mass="34760">GRGEMSPFQRRNCRECDMTTKQVKVGIIGGTGLEDPQILENSRLIENVDTPYGRISDKMLEGSIHGVPCVILSRHGRNHDINPSNVNYRANLWALADQGVTVIIASTACGSLQENVKPGDLLFPDSVYDRTFGRQITFFDGQDGHQPGVCHIPMHPLYHESLRQILISTARSLQSSMPDLTIHEEGFGVCIEGPRFSTRAESRVFRSWGASIVNMTMIPEGPLAKELGIPYAPVALITDFDCWKDDAEHVSVELVSATLRANGEKAKRLFIEAIKEIAKKDWSEEVKELKSSIRASVMLPPEVKIRHLEAGDQ</sequence>
<dbReference type="AlphaFoldDB" id="A0AAN4ZB24"/>
<dbReference type="PROSITE" id="PS01240">
    <property type="entry name" value="PNP_MTAP_2"/>
    <property type="match status" value="1"/>
</dbReference>
<dbReference type="Pfam" id="PF01048">
    <property type="entry name" value="PNP_UDP_1"/>
    <property type="match status" value="1"/>
</dbReference>
<evidence type="ECO:0000256" key="2">
    <source>
        <dbReference type="ARBA" id="ARBA00022676"/>
    </source>
</evidence>